<keyword evidence="8" id="KW-0547">Nucleotide-binding</keyword>
<keyword evidence="9" id="KW-0460">Magnesium</keyword>
<dbReference type="Pfam" id="PF12627">
    <property type="entry name" value="PolyA_pol_RNAbd"/>
    <property type="match status" value="1"/>
</dbReference>
<evidence type="ECO:0000256" key="8">
    <source>
        <dbReference type="ARBA" id="ARBA00022741"/>
    </source>
</evidence>
<comment type="cofactor">
    <cofactor evidence="1">
        <name>Mg(2+)</name>
        <dbReference type="ChEBI" id="CHEBI:18420"/>
    </cofactor>
</comment>
<comment type="caution">
    <text evidence="15">The sequence shown here is derived from an EMBL/GenBank/DDBJ whole genome shotgun (WGS) entry which is preliminary data.</text>
</comment>
<dbReference type="Proteomes" id="UP001328733">
    <property type="component" value="Unassembled WGS sequence"/>
</dbReference>
<dbReference type="AlphaFoldDB" id="A0AAW9QMN0"/>
<dbReference type="GO" id="GO:0046872">
    <property type="term" value="F:metal ion binding"/>
    <property type="evidence" value="ECO:0007669"/>
    <property type="project" value="UniProtKB-KW"/>
</dbReference>
<keyword evidence="6" id="KW-0548">Nucleotidyltransferase</keyword>
<reference evidence="15 16" key="1">
    <citation type="submission" date="2024-01" db="EMBL/GenBank/DDBJ databases">
        <title>Genomic insights into the taxonomy and metabolism of the cyanobacterium Pannus brasiliensis CCIBt3594.</title>
        <authorList>
            <person name="Machado M."/>
            <person name="Botero N.B."/>
            <person name="Andreote A.P.D."/>
            <person name="Feitosa A.M.T."/>
            <person name="Popin R."/>
            <person name="Sivonen K."/>
            <person name="Fiore M.F."/>
        </authorList>
    </citation>
    <scope>NUCLEOTIDE SEQUENCE [LARGE SCALE GENOMIC DNA]</scope>
    <source>
        <strain evidence="15 16">CCIBt3594</strain>
    </source>
</reference>
<evidence type="ECO:0000256" key="11">
    <source>
        <dbReference type="RuleBase" id="RU003953"/>
    </source>
</evidence>
<dbReference type="Pfam" id="PF01743">
    <property type="entry name" value="PolyA_pol"/>
    <property type="match status" value="1"/>
</dbReference>
<evidence type="ECO:0000256" key="4">
    <source>
        <dbReference type="ARBA" id="ARBA00022679"/>
    </source>
</evidence>
<dbReference type="InterPro" id="IPR032810">
    <property type="entry name" value="CCA-adding_enz_C"/>
</dbReference>
<dbReference type="GO" id="GO:0000049">
    <property type="term" value="F:tRNA binding"/>
    <property type="evidence" value="ECO:0007669"/>
    <property type="project" value="UniProtKB-KW"/>
</dbReference>
<proteinExistence type="inferred from homology"/>
<dbReference type="GO" id="GO:0000166">
    <property type="term" value="F:nucleotide binding"/>
    <property type="evidence" value="ECO:0007669"/>
    <property type="project" value="UniProtKB-KW"/>
</dbReference>
<evidence type="ECO:0000256" key="6">
    <source>
        <dbReference type="ARBA" id="ARBA00022695"/>
    </source>
</evidence>
<accession>A0AAW9QMN0</accession>
<evidence type="ECO:0000259" key="13">
    <source>
        <dbReference type="Pfam" id="PF12627"/>
    </source>
</evidence>
<dbReference type="PANTHER" id="PTHR47545:SF2">
    <property type="entry name" value="CC-ADDING TRNA NUCLEOTIDYLTRANSFERASE"/>
    <property type="match status" value="1"/>
</dbReference>
<evidence type="ECO:0000256" key="1">
    <source>
        <dbReference type="ARBA" id="ARBA00001946"/>
    </source>
</evidence>
<evidence type="ECO:0000256" key="10">
    <source>
        <dbReference type="ARBA" id="ARBA00022884"/>
    </source>
</evidence>
<keyword evidence="16" id="KW-1185">Reference proteome</keyword>
<keyword evidence="4 11" id="KW-0808">Transferase</keyword>
<evidence type="ECO:0000256" key="9">
    <source>
        <dbReference type="ARBA" id="ARBA00022842"/>
    </source>
</evidence>
<keyword evidence="10 11" id="KW-0694">RNA-binding</keyword>
<dbReference type="InterPro" id="IPR032828">
    <property type="entry name" value="PolyA_RNA-bd"/>
</dbReference>
<feature type="domain" description="tRNA nucleotidyltransferase/poly(A) polymerase RNA and SrmB- binding" evidence="13">
    <location>
        <begin position="145"/>
        <end position="199"/>
    </location>
</feature>
<comment type="similarity">
    <text evidence="2 11">Belongs to the tRNA nucleotidyltransferase/poly(A) polymerase family.</text>
</comment>
<dbReference type="Pfam" id="PF13735">
    <property type="entry name" value="tRNA_NucTran2_2"/>
    <property type="match status" value="1"/>
</dbReference>
<dbReference type="InterPro" id="IPR043519">
    <property type="entry name" value="NT_sf"/>
</dbReference>
<name>A0AAW9QMN0_9CHRO</name>
<keyword evidence="3" id="KW-0820">tRNA-binding</keyword>
<feature type="domain" description="Poly A polymerase head" evidence="12">
    <location>
        <begin position="8"/>
        <end position="120"/>
    </location>
</feature>
<evidence type="ECO:0000256" key="5">
    <source>
        <dbReference type="ARBA" id="ARBA00022694"/>
    </source>
</evidence>
<dbReference type="CDD" id="cd05398">
    <property type="entry name" value="NT_ClassII-CCAase"/>
    <property type="match status" value="1"/>
</dbReference>
<evidence type="ECO:0000256" key="2">
    <source>
        <dbReference type="ARBA" id="ARBA00007265"/>
    </source>
</evidence>
<evidence type="ECO:0000313" key="16">
    <source>
        <dbReference type="Proteomes" id="UP001328733"/>
    </source>
</evidence>
<dbReference type="SUPFAM" id="SSF81301">
    <property type="entry name" value="Nucleotidyltransferase"/>
    <property type="match status" value="1"/>
</dbReference>
<keyword evidence="5" id="KW-0819">tRNA processing</keyword>
<dbReference type="GO" id="GO:0016779">
    <property type="term" value="F:nucleotidyltransferase activity"/>
    <property type="evidence" value="ECO:0007669"/>
    <property type="project" value="UniProtKB-KW"/>
</dbReference>
<evidence type="ECO:0000259" key="12">
    <source>
        <dbReference type="Pfam" id="PF01743"/>
    </source>
</evidence>
<protein>
    <submittedName>
        <fullName evidence="15">CCA tRNA nucleotidyltransferase</fullName>
    </submittedName>
</protein>
<keyword evidence="7" id="KW-0479">Metal-binding</keyword>
<dbReference type="Gene3D" id="1.10.3090.10">
    <property type="entry name" value="cca-adding enzyme, domain 2"/>
    <property type="match status" value="1"/>
</dbReference>
<dbReference type="GO" id="GO:0008033">
    <property type="term" value="P:tRNA processing"/>
    <property type="evidence" value="ECO:0007669"/>
    <property type="project" value="UniProtKB-KW"/>
</dbReference>
<evidence type="ECO:0000256" key="3">
    <source>
        <dbReference type="ARBA" id="ARBA00022555"/>
    </source>
</evidence>
<dbReference type="InterPro" id="IPR050124">
    <property type="entry name" value="tRNA_CCA-adding_enzyme"/>
</dbReference>
<dbReference type="EMBL" id="JBAFSM010000039">
    <property type="protein sequence ID" value="MEG3439052.1"/>
    <property type="molecule type" value="Genomic_DNA"/>
</dbReference>
<dbReference type="Gene3D" id="3.30.460.10">
    <property type="entry name" value="Beta Polymerase, domain 2"/>
    <property type="match status" value="1"/>
</dbReference>
<dbReference type="InterPro" id="IPR002646">
    <property type="entry name" value="PolA_pol_head_dom"/>
</dbReference>
<gene>
    <name evidence="15" type="ORF">V0288_18145</name>
</gene>
<evidence type="ECO:0000259" key="14">
    <source>
        <dbReference type="Pfam" id="PF13735"/>
    </source>
</evidence>
<organism evidence="15 16">
    <name type="scientific">Pannus brasiliensis CCIBt3594</name>
    <dbReference type="NCBI Taxonomy" id="1427578"/>
    <lineage>
        <taxon>Bacteria</taxon>
        <taxon>Bacillati</taxon>
        <taxon>Cyanobacteriota</taxon>
        <taxon>Cyanophyceae</taxon>
        <taxon>Oscillatoriophycideae</taxon>
        <taxon>Chroococcales</taxon>
        <taxon>Microcystaceae</taxon>
        <taxon>Pannus</taxon>
    </lineage>
</organism>
<evidence type="ECO:0000313" key="15">
    <source>
        <dbReference type="EMBL" id="MEG3439052.1"/>
    </source>
</evidence>
<sequence length="385" mass="43442">MNELPEDAYLVGGAVRDALLHRQKDYIDLDFVVPERAIETARAIAGRYRAGFVVLDEAREIARVVFEGGTLDFARMEGKTLEIDLKRRDFTVNAIAYDPRKRELIDPLGGSRDLRAKCLRMVSRENLKDDPLRLLRAYRQAAQLDFEIEEDTLVAIRSLAGLLGNVAAERVRSELDYLLLNTGGDKWLQEAWRDGLTRSWLNRITGEKMGKIPRVTEEANRLESEFVFSPTTVQMAKLALLVSSVPEEAEKELADLKYSRSEIRTVLAVIKNFPRLEGELKARDRYFLFLEVGKVFPVFALFALAMGIDRTLVLSLFQAYLDPDDPIAHPKPLLTGNDLIDRLKLKPSPLIGKLLTEIQVAAIEGKIGTFEEAIEFARTLALSIL</sequence>
<evidence type="ECO:0000256" key="7">
    <source>
        <dbReference type="ARBA" id="ARBA00022723"/>
    </source>
</evidence>
<dbReference type="PANTHER" id="PTHR47545">
    <property type="entry name" value="MULTIFUNCTIONAL CCA PROTEIN"/>
    <property type="match status" value="1"/>
</dbReference>
<feature type="domain" description="CCA-adding enzyme C-terminal" evidence="14">
    <location>
        <begin position="233"/>
        <end position="375"/>
    </location>
</feature>
<dbReference type="SUPFAM" id="SSF81891">
    <property type="entry name" value="Poly A polymerase C-terminal region-like"/>
    <property type="match status" value="1"/>
</dbReference>